<feature type="region of interest" description="Disordered" evidence="1">
    <location>
        <begin position="443"/>
        <end position="482"/>
    </location>
</feature>
<feature type="compositionally biased region" description="Low complexity" evidence="1">
    <location>
        <begin position="550"/>
        <end position="564"/>
    </location>
</feature>
<feature type="region of interest" description="Disordered" evidence="1">
    <location>
        <begin position="269"/>
        <end position="292"/>
    </location>
</feature>
<feature type="compositionally biased region" description="Acidic residues" evidence="1">
    <location>
        <begin position="384"/>
        <end position="395"/>
    </location>
</feature>
<sequence length="729" mass="81614">MDRRNINEERESILEALRFNVGLGGTYTDPVTAGVGPIPPRHSQAPPLPPPTWKIPQVNLRHNETPRTSTSQIPPMNLQHQEAPRTTIHDSIFEYKQSFLSFLNNSYRLQLESYNLLLQHQASQTTPLENQPYLAKSIDNLYRNLYRTQLEIIHYEKTHFLNQYKGQYQSPPTTQARPGRYPWNSAPYPQYQAQYQGPPTTQFRTPVHRYGVYQTRPAYVGYNPGNPFNISVNYNYPNNVRPFNQQSSATYFSSNSGLGRGGYFGAVGESSSSGSSPLYQNNARPTTQGTVGYNPGNTFNLSTRYNVPPVNQYSSATDSSSKSGLGRGGYFGAVGESSSSGSSPLHLNDARPTTQGTVGYSSYPFDSSIDSLPPASQQIPDTESASESDLEEDAYSEGSRCESCDEPFHLLQDKAPRARPWPIIQDPEELARLPVPSFFRDRVDASGKPYTNNNRPNNFPPVNQQSSGTEFSSKRGSEPYRSSEACLSSSTENCQCPVCCDIDEESKENYPETENELDAVWPAVSVAGADSEDYDGSDWEDESDDESDDSSTWSGVSGYYLSGSSERETDSRGSDESSYSNYSKEMRRIKAATDFGKKVIEPCLSKIIRKGLNRRVPRFIENRLDRHGIMTMVHDAIRDILANKVGNAIAMMKDELSECLEGKEYWLFVVKCGIKAFIEKCLTQGAPERLKVYVDELIRDTDVVEQGIEEVMDEHSNWEYGVPFVYGGF</sequence>
<feature type="compositionally biased region" description="Basic and acidic residues" evidence="1">
    <location>
        <begin position="565"/>
        <end position="575"/>
    </location>
</feature>
<dbReference type="EMBL" id="HF936442">
    <property type="protein sequence ID" value="CCX34236.1"/>
    <property type="molecule type" value="Genomic_DNA"/>
</dbReference>
<name>U4LPY7_PYROM</name>
<accession>U4LPY7</accession>
<reference evidence="2 3" key="1">
    <citation type="journal article" date="2013" name="PLoS Genet.">
        <title>The genome and development-dependent transcriptomes of Pyronema confluens: a window into fungal evolution.</title>
        <authorList>
            <person name="Traeger S."/>
            <person name="Altegoer F."/>
            <person name="Freitag M."/>
            <person name="Gabaldon T."/>
            <person name="Kempken F."/>
            <person name="Kumar A."/>
            <person name="Marcet-Houben M."/>
            <person name="Poggeler S."/>
            <person name="Stajich J.E."/>
            <person name="Nowrousian M."/>
        </authorList>
    </citation>
    <scope>NUCLEOTIDE SEQUENCE [LARGE SCALE GENOMIC DNA]</scope>
    <source>
        <strain evidence="3">CBS 100304</strain>
        <tissue evidence="2">Vegetative mycelium</tissue>
    </source>
</reference>
<evidence type="ECO:0000313" key="3">
    <source>
        <dbReference type="Proteomes" id="UP000018144"/>
    </source>
</evidence>
<evidence type="ECO:0000313" key="2">
    <source>
        <dbReference type="EMBL" id="CCX34236.1"/>
    </source>
</evidence>
<feature type="compositionally biased region" description="Polar residues" evidence="1">
    <location>
        <begin position="351"/>
        <end position="381"/>
    </location>
</feature>
<feature type="region of interest" description="Disordered" evidence="1">
    <location>
        <begin position="335"/>
        <end position="398"/>
    </location>
</feature>
<feature type="region of interest" description="Disordered" evidence="1">
    <location>
        <begin position="529"/>
        <end position="579"/>
    </location>
</feature>
<gene>
    <name evidence="2" type="ORF">PCON_03206</name>
</gene>
<keyword evidence="3" id="KW-1185">Reference proteome</keyword>
<protein>
    <submittedName>
        <fullName evidence="2">Uncharacterized protein</fullName>
    </submittedName>
</protein>
<dbReference type="Proteomes" id="UP000018144">
    <property type="component" value="Unassembled WGS sequence"/>
</dbReference>
<organism evidence="2 3">
    <name type="scientific">Pyronema omphalodes (strain CBS 100304)</name>
    <name type="common">Pyronema confluens</name>
    <dbReference type="NCBI Taxonomy" id="1076935"/>
    <lineage>
        <taxon>Eukaryota</taxon>
        <taxon>Fungi</taxon>
        <taxon>Dikarya</taxon>
        <taxon>Ascomycota</taxon>
        <taxon>Pezizomycotina</taxon>
        <taxon>Pezizomycetes</taxon>
        <taxon>Pezizales</taxon>
        <taxon>Pyronemataceae</taxon>
        <taxon>Pyronema</taxon>
    </lineage>
</organism>
<proteinExistence type="predicted"/>
<evidence type="ECO:0000256" key="1">
    <source>
        <dbReference type="SAM" id="MobiDB-lite"/>
    </source>
</evidence>
<feature type="compositionally biased region" description="Acidic residues" evidence="1">
    <location>
        <begin position="530"/>
        <end position="549"/>
    </location>
</feature>
<feature type="compositionally biased region" description="Low complexity" evidence="1">
    <location>
        <begin position="449"/>
        <end position="463"/>
    </location>
</feature>
<feature type="compositionally biased region" description="Polar residues" evidence="1">
    <location>
        <begin position="277"/>
        <end position="292"/>
    </location>
</feature>
<dbReference type="AlphaFoldDB" id="U4LPY7"/>